<organism evidence="2 3">
    <name type="scientific">Anaeromonas frigoriresistens</name>
    <dbReference type="NCBI Taxonomy" id="2683708"/>
    <lineage>
        <taxon>Bacteria</taxon>
        <taxon>Bacillati</taxon>
        <taxon>Bacillota</taxon>
        <taxon>Tissierellia</taxon>
        <taxon>Tissierellales</taxon>
        <taxon>Thermohalobacteraceae</taxon>
        <taxon>Anaeromonas</taxon>
    </lineage>
</organism>
<proteinExistence type="predicted"/>
<sequence length="184" mass="21233">MAKIKPKTYMKRDTKIIVRSAEISDAGELLSVVPQLDTETDFMMRIEGEFNLSLEDEINFIKRKLTSEKELFIVAEVEGKIVGTLGARVNDMFRTKHICNFGIGVLKEYWRKGVGSILLTTMLKWAEEKNIKRIELKVVSENDSALRLYRRFGFEIEGTLNKDHFIGNDKYLDSYIMAKTIDKV</sequence>
<evidence type="ECO:0000313" key="3">
    <source>
        <dbReference type="Proteomes" id="UP000724672"/>
    </source>
</evidence>
<comment type="caution">
    <text evidence="2">The sequence shown here is derived from an EMBL/GenBank/DDBJ whole genome shotgun (WGS) entry which is preliminary data.</text>
</comment>
<dbReference type="InterPro" id="IPR016181">
    <property type="entry name" value="Acyl_CoA_acyltransferase"/>
</dbReference>
<dbReference type="Proteomes" id="UP000724672">
    <property type="component" value="Unassembled WGS sequence"/>
</dbReference>
<protein>
    <submittedName>
        <fullName evidence="2">GNAT family N-acetyltransferase</fullName>
    </submittedName>
</protein>
<accession>A0A942Z7I3</accession>
<name>A0A942Z7I3_9FIRM</name>
<dbReference type="InterPro" id="IPR000182">
    <property type="entry name" value="GNAT_dom"/>
</dbReference>
<evidence type="ECO:0000313" key="2">
    <source>
        <dbReference type="EMBL" id="MBS4537293.1"/>
    </source>
</evidence>
<dbReference type="SUPFAM" id="SSF55729">
    <property type="entry name" value="Acyl-CoA N-acyltransferases (Nat)"/>
    <property type="match status" value="1"/>
</dbReference>
<dbReference type="Pfam" id="PF00583">
    <property type="entry name" value="Acetyltransf_1"/>
    <property type="match status" value="1"/>
</dbReference>
<dbReference type="RefSeq" id="WP_203365225.1">
    <property type="nucleotide sequence ID" value="NZ_WSFT01000015.1"/>
</dbReference>
<keyword evidence="3" id="KW-1185">Reference proteome</keyword>
<dbReference type="CDD" id="cd04301">
    <property type="entry name" value="NAT_SF"/>
    <property type="match status" value="1"/>
</dbReference>
<reference evidence="2" key="1">
    <citation type="submission" date="2019-12" db="EMBL/GenBank/DDBJ databases">
        <title>Clostridiaceae gen. nov. sp. nov., isolated from sediment in Xinjiang, China.</title>
        <authorList>
            <person name="Zhang R."/>
        </authorList>
    </citation>
    <scope>NUCLEOTIDE SEQUENCE</scope>
    <source>
        <strain evidence="2">D2Q-11</strain>
    </source>
</reference>
<dbReference type="PANTHER" id="PTHR43415:SF3">
    <property type="entry name" value="GNAT-FAMILY ACETYLTRANSFERASE"/>
    <property type="match status" value="1"/>
</dbReference>
<evidence type="ECO:0000259" key="1">
    <source>
        <dbReference type="PROSITE" id="PS51186"/>
    </source>
</evidence>
<dbReference type="Gene3D" id="3.40.630.30">
    <property type="match status" value="1"/>
</dbReference>
<dbReference type="EMBL" id="WSFT01000015">
    <property type="protein sequence ID" value="MBS4537293.1"/>
    <property type="molecule type" value="Genomic_DNA"/>
</dbReference>
<dbReference type="PANTHER" id="PTHR43415">
    <property type="entry name" value="SPERMIDINE N(1)-ACETYLTRANSFERASE"/>
    <property type="match status" value="1"/>
</dbReference>
<dbReference type="PROSITE" id="PS51186">
    <property type="entry name" value="GNAT"/>
    <property type="match status" value="1"/>
</dbReference>
<gene>
    <name evidence="2" type="ORF">GOQ27_02405</name>
</gene>
<dbReference type="GO" id="GO:0016747">
    <property type="term" value="F:acyltransferase activity, transferring groups other than amino-acyl groups"/>
    <property type="evidence" value="ECO:0007669"/>
    <property type="project" value="InterPro"/>
</dbReference>
<dbReference type="AlphaFoldDB" id="A0A942Z7I3"/>
<feature type="domain" description="N-acetyltransferase" evidence="1">
    <location>
        <begin position="16"/>
        <end position="182"/>
    </location>
</feature>